<comment type="caution">
    <text evidence="2">The sequence shown here is derived from an EMBL/GenBank/DDBJ whole genome shotgun (WGS) entry which is preliminary data.</text>
</comment>
<keyword evidence="3" id="KW-1185">Reference proteome</keyword>
<accession>A0ABQ2WKR6</accession>
<keyword evidence="1" id="KW-0472">Membrane</keyword>
<evidence type="ECO:0000256" key="1">
    <source>
        <dbReference type="SAM" id="Phobius"/>
    </source>
</evidence>
<feature type="transmembrane region" description="Helical" evidence="1">
    <location>
        <begin position="87"/>
        <end position="106"/>
    </location>
</feature>
<feature type="transmembrane region" description="Helical" evidence="1">
    <location>
        <begin position="113"/>
        <end position="131"/>
    </location>
</feature>
<dbReference type="EMBL" id="BMYR01000006">
    <property type="protein sequence ID" value="GGW61481.1"/>
    <property type="molecule type" value="Genomic_DNA"/>
</dbReference>
<evidence type="ECO:0000313" key="2">
    <source>
        <dbReference type="EMBL" id="GGW61481.1"/>
    </source>
</evidence>
<feature type="transmembrane region" description="Helical" evidence="1">
    <location>
        <begin position="137"/>
        <end position="155"/>
    </location>
</feature>
<keyword evidence="1" id="KW-0812">Transmembrane</keyword>
<proteinExistence type="predicted"/>
<dbReference type="Proteomes" id="UP000634667">
    <property type="component" value="Unassembled WGS sequence"/>
</dbReference>
<protein>
    <recommendedName>
        <fullName evidence="4">DUF2157 domain-containing protein</fullName>
    </recommendedName>
</protein>
<feature type="transmembrane region" description="Helical" evidence="1">
    <location>
        <begin position="29"/>
        <end position="47"/>
    </location>
</feature>
<reference evidence="3" key="1">
    <citation type="journal article" date="2019" name="Int. J. Syst. Evol. Microbiol.">
        <title>The Global Catalogue of Microorganisms (GCM) 10K type strain sequencing project: providing services to taxonomists for standard genome sequencing and annotation.</title>
        <authorList>
            <consortium name="The Broad Institute Genomics Platform"/>
            <consortium name="The Broad Institute Genome Sequencing Center for Infectious Disease"/>
            <person name="Wu L."/>
            <person name="Ma J."/>
        </authorList>
    </citation>
    <scope>NUCLEOTIDE SEQUENCE [LARGE SCALE GENOMIC DNA]</scope>
    <source>
        <strain evidence="3">KCTC 23723</strain>
    </source>
</reference>
<evidence type="ECO:0008006" key="4">
    <source>
        <dbReference type="Google" id="ProtNLM"/>
    </source>
</evidence>
<keyword evidence="1" id="KW-1133">Transmembrane helix</keyword>
<evidence type="ECO:0000313" key="3">
    <source>
        <dbReference type="Proteomes" id="UP000634667"/>
    </source>
</evidence>
<feature type="transmembrane region" description="Helical" evidence="1">
    <location>
        <begin position="59"/>
        <end position="81"/>
    </location>
</feature>
<name>A0ABQ2WKR6_9ALTE</name>
<organism evidence="2 3">
    <name type="scientific">Alishewanella tabrizica</name>
    <dbReference type="NCBI Taxonomy" id="671278"/>
    <lineage>
        <taxon>Bacteria</taxon>
        <taxon>Pseudomonadati</taxon>
        <taxon>Pseudomonadota</taxon>
        <taxon>Gammaproteobacteria</taxon>
        <taxon>Alteromonadales</taxon>
        <taxon>Alteromonadaceae</taxon>
        <taxon>Alishewanella</taxon>
    </lineage>
</organism>
<sequence length="167" mass="18092">MWGTVIALLLLPLLAMQFTVEVHWTGFDFVAATALLGGTALLLELAFRKQNTVARRVGWSIAALSSLLLIWINLAVGIIGNENNPTNLLYFIIIITLILGTLLTRFNVFSAHHVLCFTAAVQVGIEVIIQYNDLGAAPFLTAAFTLCWLLAAGLLRQAISVPSSITN</sequence>
<gene>
    <name evidence="2" type="ORF">GCM10008111_17080</name>
</gene>